<comment type="caution">
    <text evidence="2">The sequence shown here is derived from an EMBL/GenBank/DDBJ whole genome shotgun (WGS) entry which is preliminary data.</text>
</comment>
<dbReference type="RefSeq" id="WP_132297368.1">
    <property type="nucleotide sequence ID" value="NZ_SMFU01000013.1"/>
</dbReference>
<protein>
    <submittedName>
        <fullName evidence="2">RseC/MucC-like positive regulator of sigma(E)</fullName>
    </submittedName>
</protein>
<dbReference type="EMBL" id="SMFU01000013">
    <property type="protein sequence ID" value="TCK03162.1"/>
    <property type="molecule type" value="Genomic_DNA"/>
</dbReference>
<keyword evidence="1" id="KW-0472">Membrane</keyword>
<keyword evidence="1" id="KW-0812">Transmembrane</keyword>
<evidence type="ECO:0000313" key="2">
    <source>
        <dbReference type="EMBL" id="TCK03162.1"/>
    </source>
</evidence>
<reference evidence="2 3" key="1">
    <citation type="submission" date="2019-03" db="EMBL/GenBank/DDBJ databases">
        <title>Genomic Encyclopedia of Archaeal and Bacterial Type Strains, Phase II (KMG-II): from individual species to whole genera.</title>
        <authorList>
            <person name="Goeker M."/>
        </authorList>
    </citation>
    <scope>NUCLEOTIDE SEQUENCE [LARGE SCALE GENOMIC DNA]</scope>
    <source>
        <strain evidence="2 3">DSM 27697</strain>
    </source>
</reference>
<sequence>MIEEVVQVSRIEGEEIWIEASRQSACAACSAKKGCGQGALSEWTSGKAVELSVLNPNRVLPAVGQSVVIGLEEGSLIKASVMVYFLPLLTLILAAIVARFLGGSEGFQVLSGLAGLAVGFAAARWISTRNSSEGCYQPVLLRLVS</sequence>
<name>A0A4R1GG04_9GAMM</name>
<dbReference type="Proteomes" id="UP000294546">
    <property type="component" value="Unassembled WGS sequence"/>
</dbReference>
<evidence type="ECO:0000256" key="1">
    <source>
        <dbReference type="SAM" id="Phobius"/>
    </source>
</evidence>
<dbReference type="InterPro" id="IPR007359">
    <property type="entry name" value="SigmaE_reg_RseC_MucC"/>
</dbReference>
<dbReference type="Pfam" id="PF04246">
    <property type="entry name" value="RseC_MucC"/>
    <property type="match status" value="1"/>
</dbReference>
<feature type="transmembrane region" description="Helical" evidence="1">
    <location>
        <begin position="107"/>
        <end position="126"/>
    </location>
</feature>
<gene>
    <name evidence="2" type="ORF">CLV83_4221</name>
</gene>
<organism evidence="2 3">
    <name type="scientific">Marinobacterium mangrovicola</name>
    <dbReference type="NCBI Taxonomy" id="1476959"/>
    <lineage>
        <taxon>Bacteria</taxon>
        <taxon>Pseudomonadati</taxon>
        <taxon>Pseudomonadota</taxon>
        <taxon>Gammaproteobacteria</taxon>
        <taxon>Oceanospirillales</taxon>
        <taxon>Oceanospirillaceae</taxon>
        <taxon>Marinobacterium</taxon>
    </lineage>
</organism>
<dbReference type="PANTHER" id="PTHR35867:SF1">
    <property type="entry name" value="PROTEIN RSEC"/>
    <property type="match status" value="1"/>
</dbReference>
<feature type="transmembrane region" description="Helical" evidence="1">
    <location>
        <begin position="81"/>
        <end position="101"/>
    </location>
</feature>
<dbReference type="PIRSF" id="PIRSF004923">
    <property type="entry name" value="RseC"/>
    <property type="match status" value="1"/>
</dbReference>
<accession>A0A4R1GG04</accession>
<keyword evidence="1" id="KW-1133">Transmembrane helix</keyword>
<dbReference type="OrthoDB" id="9795854at2"/>
<dbReference type="PANTHER" id="PTHR35867">
    <property type="entry name" value="PROTEIN RSEC"/>
    <property type="match status" value="1"/>
</dbReference>
<proteinExistence type="predicted"/>
<dbReference type="AlphaFoldDB" id="A0A4R1GG04"/>
<evidence type="ECO:0000313" key="3">
    <source>
        <dbReference type="Proteomes" id="UP000294546"/>
    </source>
</evidence>
<dbReference type="InterPro" id="IPR026268">
    <property type="entry name" value="RseC"/>
</dbReference>
<keyword evidence="3" id="KW-1185">Reference proteome</keyword>